<dbReference type="Proteomes" id="UP000460549">
    <property type="component" value="Unassembled WGS sequence"/>
</dbReference>
<dbReference type="PANTHER" id="PTHR43280:SF2">
    <property type="entry name" value="HTH-TYPE TRANSCRIPTIONAL REGULATOR EXSA"/>
    <property type="match status" value="1"/>
</dbReference>
<keyword evidence="4" id="KW-0597">Phosphoprotein</keyword>
<evidence type="ECO:0000313" key="8">
    <source>
        <dbReference type="Proteomes" id="UP000460549"/>
    </source>
</evidence>
<reference evidence="7 8" key="1">
    <citation type="submission" date="2019-08" db="EMBL/GenBank/DDBJ databases">
        <title>In-depth cultivation of the pig gut microbiome towards novel bacterial diversity and tailored functional studies.</title>
        <authorList>
            <person name="Wylensek D."/>
            <person name="Hitch T.C.A."/>
            <person name="Clavel T."/>
        </authorList>
    </citation>
    <scope>NUCLEOTIDE SEQUENCE [LARGE SCALE GENOMIC DNA]</scope>
    <source>
        <strain evidence="7 8">NM-380-WT-3C1</strain>
    </source>
</reference>
<feature type="domain" description="Response regulatory" evidence="6">
    <location>
        <begin position="5"/>
        <end position="120"/>
    </location>
</feature>
<organism evidence="7 8">
    <name type="scientific">Bullifex porci</name>
    <dbReference type="NCBI Taxonomy" id="2606638"/>
    <lineage>
        <taxon>Bacteria</taxon>
        <taxon>Pseudomonadati</taxon>
        <taxon>Spirochaetota</taxon>
        <taxon>Spirochaetia</taxon>
        <taxon>Spirochaetales</taxon>
        <taxon>Spirochaetaceae</taxon>
        <taxon>Bullifex</taxon>
    </lineage>
</organism>
<keyword evidence="8" id="KW-1185">Reference proteome</keyword>
<evidence type="ECO:0000259" key="5">
    <source>
        <dbReference type="PROSITE" id="PS01124"/>
    </source>
</evidence>
<dbReference type="InterPro" id="IPR020449">
    <property type="entry name" value="Tscrpt_reg_AraC-type_HTH"/>
</dbReference>
<evidence type="ECO:0000256" key="1">
    <source>
        <dbReference type="ARBA" id="ARBA00023015"/>
    </source>
</evidence>
<dbReference type="GO" id="GO:0000160">
    <property type="term" value="P:phosphorelay signal transduction system"/>
    <property type="evidence" value="ECO:0007669"/>
    <property type="project" value="InterPro"/>
</dbReference>
<dbReference type="AlphaFoldDB" id="A0A7X2PDD1"/>
<evidence type="ECO:0000313" key="7">
    <source>
        <dbReference type="EMBL" id="MSU06692.1"/>
    </source>
</evidence>
<sequence>METLSLVIIEDEKIMLEELVSTIDWASIGLTVIGTAEDGLKGEMLIKESNPDIIITDIRLPLQDGLTMVSKCPLLDQNVLVLSGYTDFEYTRKAIQLGVYDYIEKPFDDEELLKVCGQLADKIREEHKNEKQEEGSFHINLPTGFHNHQISCVVNFIKENYEKAIGLSDAAEAIKLSENHLSTLFKEVTGINFLQYLNAYRLNMAIDLMKEGGVNISEIAPRCGFQNPGYFAKIFKRYFGMTPTQFRDQL</sequence>
<dbReference type="Gene3D" id="1.10.10.60">
    <property type="entry name" value="Homeodomain-like"/>
    <property type="match status" value="2"/>
</dbReference>
<accession>A0A7X2PDD1</accession>
<dbReference type="Pfam" id="PF12833">
    <property type="entry name" value="HTH_18"/>
    <property type="match status" value="1"/>
</dbReference>
<proteinExistence type="predicted"/>
<dbReference type="GO" id="GO:0043565">
    <property type="term" value="F:sequence-specific DNA binding"/>
    <property type="evidence" value="ECO:0007669"/>
    <property type="project" value="InterPro"/>
</dbReference>
<dbReference type="InterPro" id="IPR011006">
    <property type="entry name" value="CheY-like_superfamily"/>
</dbReference>
<dbReference type="SUPFAM" id="SSF52172">
    <property type="entry name" value="CheY-like"/>
    <property type="match status" value="1"/>
</dbReference>
<dbReference type="SMART" id="SM00342">
    <property type="entry name" value="HTH_ARAC"/>
    <property type="match status" value="1"/>
</dbReference>
<feature type="modified residue" description="4-aspartylphosphate" evidence="4">
    <location>
        <position position="57"/>
    </location>
</feature>
<dbReference type="InterPro" id="IPR001789">
    <property type="entry name" value="Sig_transdc_resp-reg_receiver"/>
</dbReference>
<comment type="caution">
    <text evidence="7">The sequence shown here is derived from an EMBL/GenBank/DDBJ whole genome shotgun (WGS) entry which is preliminary data.</text>
</comment>
<dbReference type="Pfam" id="PF00072">
    <property type="entry name" value="Response_reg"/>
    <property type="match status" value="1"/>
</dbReference>
<dbReference type="SUPFAM" id="SSF46689">
    <property type="entry name" value="Homeodomain-like"/>
    <property type="match status" value="2"/>
</dbReference>
<name>A0A7X2PDD1_9SPIO</name>
<dbReference type="PRINTS" id="PR00032">
    <property type="entry name" value="HTHARAC"/>
</dbReference>
<dbReference type="PANTHER" id="PTHR43280">
    <property type="entry name" value="ARAC-FAMILY TRANSCRIPTIONAL REGULATOR"/>
    <property type="match status" value="1"/>
</dbReference>
<dbReference type="PROSITE" id="PS01124">
    <property type="entry name" value="HTH_ARAC_FAMILY_2"/>
    <property type="match status" value="1"/>
</dbReference>
<protein>
    <submittedName>
        <fullName evidence="7">Helix-turn-helix domain-containing protein</fullName>
    </submittedName>
</protein>
<dbReference type="InterPro" id="IPR018060">
    <property type="entry name" value="HTH_AraC"/>
</dbReference>
<evidence type="ECO:0000256" key="3">
    <source>
        <dbReference type="ARBA" id="ARBA00023163"/>
    </source>
</evidence>
<dbReference type="GO" id="GO:0003700">
    <property type="term" value="F:DNA-binding transcription factor activity"/>
    <property type="evidence" value="ECO:0007669"/>
    <property type="project" value="InterPro"/>
</dbReference>
<dbReference type="SMART" id="SM00448">
    <property type="entry name" value="REC"/>
    <property type="match status" value="1"/>
</dbReference>
<keyword evidence="2" id="KW-0238">DNA-binding</keyword>
<feature type="domain" description="HTH araC/xylS-type" evidence="5">
    <location>
        <begin position="151"/>
        <end position="249"/>
    </location>
</feature>
<dbReference type="RefSeq" id="WP_154425745.1">
    <property type="nucleotide sequence ID" value="NZ_JAQYPZ010000094.1"/>
</dbReference>
<dbReference type="EMBL" id="VUNN01000015">
    <property type="protein sequence ID" value="MSU06692.1"/>
    <property type="molecule type" value="Genomic_DNA"/>
</dbReference>
<dbReference type="PROSITE" id="PS50110">
    <property type="entry name" value="RESPONSE_REGULATORY"/>
    <property type="match status" value="1"/>
</dbReference>
<keyword evidence="3" id="KW-0804">Transcription</keyword>
<dbReference type="InterPro" id="IPR009057">
    <property type="entry name" value="Homeodomain-like_sf"/>
</dbReference>
<dbReference type="CDD" id="cd17536">
    <property type="entry name" value="REC_YesN-like"/>
    <property type="match status" value="1"/>
</dbReference>
<evidence type="ECO:0000256" key="2">
    <source>
        <dbReference type="ARBA" id="ARBA00023125"/>
    </source>
</evidence>
<evidence type="ECO:0000259" key="6">
    <source>
        <dbReference type="PROSITE" id="PS50110"/>
    </source>
</evidence>
<gene>
    <name evidence="7" type="ORF">FYJ80_07880</name>
</gene>
<keyword evidence="1" id="KW-0805">Transcription regulation</keyword>
<evidence type="ECO:0000256" key="4">
    <source>
        <dbReference type="PROSITE-ProRule" id="PRU00169"/>
    </source>
</evidence>
<dbReference type="Gene3D" id="3.40.50.2300">
    <property type="match status" value="1"/>
</dbReference>